<reference evidence="2 3" key="1">
    <citation type="submission" date="2025-05" db="UniProtKB">
        <authorList>
            <consortium name="RefSeq"/>
        </authorList>
    </citation>
    <scope>NUCLEOTIDE SEQUENCE [LARGE SCALE GENOMIC DNA]</scope>
</reference>
<evidence type="ECO:0000313" key="3">
    <source>
        <dbReference type="RefSeq" id="XP_065643990.1"/>
    </source>
</evidence>
<keyword evidence="1" id="KW-0812">Transmembrane</keyword>
<dbReference type="RefSeq" id="XP_065643991.1">
    <property type="nucleotide sequence ID" value="XM_065787919.1"/>
</dbReference>
<accession>A0ABM4B575</accession>
<proteinExistence type="predicted"/>
<dbReference type="RefSeq" id="XP_065643990.1">
    <property type="nucleotide sequence ID" value="XM_065787918.1"/>
</dbReference>
<protein>
    <submittedName>
        <fullName evidence="3 4">Uncharacterized protein LOC105848834 isoform X2</fullName>
    </submittedName>
</protein>
<keyword evidence="2" id="KW-1185">Reference proteome</keyword>
<dbReference type="Proteomes" id="UP001652625">
    <property type="component" value="Chromosome 01"/>
</dbReference>
<keyword evidence="1" id="KW-0472">Membrane</keyword>
<gene>
    <name evidence="3 4" type="primary">LOC105848834</name>
</gene>
<evidence type="ECO:0000256" key="1">
    <source>
        <dbReference type="SAM" id="Phobius"/>
    </source>
</evidence>
<dbReference type="GeneID" id="105848834"/>
<organism evidence="2 3">
    <name type="scientific">Hydra vulgaris</name>
    <name type="common">Hydra</name>
    <name type="synonym">Hydra attenuata</name>
    <dbReference type="NCBI Taxonomy" id="6087"/>
    <lineage>
        <taxon>Eukaryota</taxon>
        <taxon>Metazoa</taxon>
        <taxon>Cnidaria</taxon>
        <taxon>Hydrozoa</taxon>
        <taxon>Hydroidolina</taxon>
        <taxon>Anthoathecata</taxon>
        <taxon>Aplanulata</taxon>
        <taxon>Hydridae</taxon>
        <taxon>Hydra</taxon>
    </lineage>
</organism>
<name>A0ABM4B575_HYDVU</name>
<feature type="transmembrane region" description="Helical" evidence="1">
    <location>
        <begin position="21"/>
        <end position="45"/>
    </location>
</feature>
<keyword evidence="1" id="KW-1133">Transmembrane helix</keyword>
<sequence length="244" mass="28043">MLFQNYSGKKSCGKLFNKNRCFKLIWLPARVSLFCIFNSIILTAFTNEVPFSINFNDTYYKKCNSSESSNKSIVFSMNELKGIALTFCNHTPAMFIMPATTNESNIVTFLHESTSIRVSKSITCDELKSRCDIDADFKTSYEGYQDILNRTIDCGKSFDKCSTCLNKYKEWLCTQFPFSIENGRKPEYYEENHVCLECPSTEADNQFSFGGYVLFTCQVDRGKDELNYANYLRSVHQSFVDSTN</sequence>
<evidence type="ECO:0000313" key="4">
    <source>
        <dbReference type="RefSeq" id="XP_065643991.1"/>
    </source>
</evidence>
<evidence type="ECO:0000313" key="2">
    <source>
        <dbReference type="Proteomes" id="UP001652625"/>
    </source>
</evidence>